<reference evidence="2" key="1">
    <citation type="submission" date="2021-10" db="EMBL/GenBank/DDBJ databases">
        <title>The diversity and Nitrogen Metabolism of Culturable Nitrate-Utilizing Bacteria Within the Oxygen Minimum Zone of the Changjiang (Yangtze River)Estuary.</title>
        <authorList>
            <person name="Zhang D."/>
            <person name="Zheng J."/>
            <person name="Liu S."/>
            <person name="He W."/>
        </authorList>
    </citation>
    <scope>NUCLEOTIDE SEQUENCE</scope>
    <source>
        <strain evidence="2">FXH-223</strain>
    </source>
</reference>
<dbReference type="EMBL" id="JAJGNA010000005">
    <property type="protein sequence ID" value="MCC4308271.1"/>
    <property type="molecule type" value="Genomic_DNA"/>
</dbReference>
<dbReference type="Gene3D" id="2.50.20.10">
    <property type="entry name" value="Lipoprotein localisation LolA/LolB/LppX"/>
    <property type="match status" value="1"/>
</dbReference>
<evidence type="ECO:0000313" key="2">
    <source>
        <dbReference type="EMBL" id="MCC4308271.1"/>
    </source>
</evidence>
<keyword evidence="1" id="KW-0732">Signal</keyword>
<organism evidence="2 3">
    <name type="scientific">Alloalcanivorax marinus</name>
    <dbReference type="NCBI Taxonomy" id="1177169"/>
    <lineage>
        <taxon>Bacteria</taxon>
        <taxon>Pseudomonadati</taxon>
        <taxon>Pseudomonadota</taxon>
        <taxon>Gammaproteobacteria</taxon>
        <taxon>Oceanospirillales</taxon>
        <taxon>Alcanivoracaceae</taxon>
        <taxon>Alloalcanivorax</taxon>
    </lineage>
</organism>
<feature type="signal peptide" evidence="1">
    <location>
        <begin position="1"/>
        <end position="24"/>
    </location>
</feature>
<evidence type="ECO:0000313" key="3">
    <source>
        <dbReference type="Proteomes" id="UP001108027"/>
    </source>
</evidence>
<protein>
    <submittedName>
        <fullName evidence="2">DUF1329 domain-containing protein</fullName>
    </submittedName>
</protein>
<proteinExistence type="predicted"/>
<keyword evidence="3" id="KW-1185">Reference proteome</keyword>
<feature type="chain" id="PRO_5040277341" evidence="1">
    <location>
        <begin position="25"/>
        <end position="420"/>
    </location>
</feature>
<evidence type="ECO:0000256" key="1">
    <source>
        <dbReference type="SAM" id="SignalP"/>
    </source>
</evidence>
<dbReference type="Proteomes" id="UP001108027">
    <property type="component" value="Unassembled WGS sequence"/>
</dbReference>
<gene>
    <name evidence="2" type="ORF">LL252_06770</name>
</gene>
<dbReference type="RefSeq" id="WP_228233521.1">
    <property type="nucleotide sequence ID" value="NZ_JAJGNA010000005.1"/>
</dbReference>
<sequence>MTITKYLSAALLSVSALAAAPAGAAELSAGDRLDAGNLDGRLQDTFEGHSIDSLLTDVQKRLIREQGLVITLKNSEPVKLGKDYLAATEKYSGGVSYDPDTRLMKGWRAGMPFPDVTEDTPHAAEKLVWNHHVAQPTKNFQDYPQFAYLFVDDKRGLERRQEWVFKRFYTKGRLGEDSTEIGDGDTLFKQLLYATYPNDIRGLGLFTVRYDGPQLDDSWAYLKSVRRTRRLSGGTWMDPIGGTDQLNDDIEIFNAHPTWYPEYKLLGKRTVLAVAHSSVKAWDQGAKGNAEFPVVDLDQPPYWNPLDKWEPREVWVIEAIAPPEHPYSKKIMYMDTRFPRFYMADVYDKKGEFWKWFNYHLKTIQTEDGDTGIVSSAGFTIDYQRRHATIFILSPDARLNTPGVDPGDISLRELEQAAVR</sequence>
<accession>A0A9Q3UJD2</accession>
<comment type="caution">
    <text evidence="2">The sequence shown here is derived from an EMBL/GenBank/DDBJ whole genome shotgun (WGS) entry which is preliminary data.</text>
</comment>
<dbReference type="CDD" id="cd16329">
    <property type="entry name" value="LolA_like"/>
    <property type="match status" value="1"/>
</dbReference>
<name>A0A9Q3UJD2_9GAMM</name>
<dbReference type="AlphaFoldDB" id="A0A9Q3UJD2"/>
<dbReference type="Pfam" id="PF07044">
    <property type="entry name" value="DUF1329"/>
    <property type="match status" value="1"/>
</dbReference>
<dbReference type="InterPro" id="IPR010752">
    <property type="entry name" value="DUF1329"/>
</dbReference>